<dbReference type="EMBL" id="JBHSMT010000014">
    <property type="protein sequence ID" value="MFC5474362.1"/>
    <property type="molecule type" value="Genomic_DNA"/>
</dbReference>
<dbReference type="Pfam" id="PF08719">
    <property type="entry name" value="NADAR"/>
    <property type="match status" value="1"/>
</dbReference>
<dbReference type="InterPro" id="IPR012816">
    <property type="entry name" value="NADAR"/>
</dbReference>
<name>A0ABW0MAU7_9BURK</name>
<evidence type="ECO:0000313" key="4">
    <source>
        <dbReference type="EMBL" id="MFC5474362.1"/>
    </source>
</evidence>
<reference evidence="5" key="1">
    <citation type="journal article" date="2019" name="Int. J. Syst. Evol. Microbiol.">
        <title>The Global Catalogue of Microorganisms (GCM) 10K type strain sequencing project: providing services to taxonomists for standard genome sequencing and annotation.</title>
        <authorList>
            <consortium name="The Broad Institute Genomics Platform"/>
            <consortium name="The Broad Institute Genome Sequencing Center for Infectious Disease"/>
            <person name="Wu L."/>
            <person name="Ma J."/>
        </authorList>
    </citation>
    <scope>NUCLEOTIDE SEQUENCE [LARGE SCALE GENOMIC DNA]</scope>
    <source>
        <strain evidence="5">JCM 17066</strain>
    </source>
</reference>
<evidence type="ECO:0000313" key="5">
    <source>
        <dbReference type="Proteomes" id="UP001596045"/>
    </source>
</evidence>
<comment type="catalytic activity">
    <reaction evidence="1">
        <text>5-amino-6-(5-phospho-D-ribosylamino)uracil + H2O = 5,6-diaminouracil + D-ribose 5-phosphate</text>
        <dbReference type="Rhea" id="RHEA:55020"/>
        <dbReference type="ChEBI" id="CHEBI:15377"/>
        <dbReference type="ChEBI" id="CHEBI:46252"/>
        <dbReference type="ChEBI" id="CHEBI:58453"/>
        <dbReference type="ChEBI" id="CHEBI:78346"/>
    </reaction>
</comment>
<gene>
    <name evidence="4" type="ORF">ACFPM8_10370</name>
</gene>
<dbReference type="Proteomes" id="UP001596045">
    <property type="component" value="Unassembled WGS sequence"/>
</dbReference>
<dbReference type="Gene3D" id="1.10.357.40">
    <property type="entry name" value="YbiA-like"/>
    <property type="match status" value="1"/>
</dbReference>
<evidence type="ECO:0000259" key="3">
    <source>
        <dbReference type="Pfam" id="PF08719"/>
    </source>
</evidence>
<evidence type="ECO:0000256" key="1">
    <source>
        <dbReference type="ARBA" id="ARBA00000022"/>
    </source>
</evidence>
<evidence type="ECO:0000256" key="2">
    <source>
        <dbReference type="ARBA" id="ARBA00000751"/>
    </source>
</evidence>
<organism evidence="4 5">
    <name type="scientific">Paraherbaspirillum soli</name>
    <dbReference type="NCBI Taxonomy" id="631222"/>
    <lineage>
        <taxon>Bacteria</taxon>
        <taxon>Pseudomonadati</taxon>
        <taxon>Pseudomonadota</taxon>
        <taxon>Betaproteobacteria</taxon>
        <taxon>Burkholderiales</taxon>
        <taxon>Oxalobacteraceae</taxon>
        <taxon>Paraherbaspirillum</taxon>
    </lineage>
</organism>
<accession>A0ABW0MAU7</accession>
<dbReference type="InterPro" id="IPR037238">
    <property type="entry name" value="YbiA-like_sf"/>
</dbReference>
<dbReference type="NCBIfam" id="TIGR02464">
    <property type="entry name" value="ribofla_fusion"/>
    <property type="match status" value="1"/>
</dbReference>
<dbReference type="SUPFAM" id="SSF143990">
    <property type="entry name" value="YbiA-like"/>
    <property type="match status" value="1"/>
</dbReference>
<dbReference type="RefSeq" id="WP_378997467.1">
    <property type="nucleotide sequence ID" value="NZ_JBHSMT010000014.1"/>
</dbReference>
<keyword evidence="5" id="KW-1185">Reference proteome</keyword>
<comment type="catalytic activity">
    <reaction evidence="2">
        <text>2,5-diamino-6-hydroxy-4-(5-phosphoribosylamino)-pyrimidine + H2O = 2,5,6-triamino-4-hydroxypyrimidine + D-ribose 5-phosphate</text>
        <dbReference type="Rhea" id="RHEA:23436"/>
        <dbReference type="ChEBI" id="CHEBI:15377"/>
        <dbReference type="ChEBI" id="CHEBI:58614"/>
        <dbReference type="ChEBI" id="CHEBI:78346"/>
        <dbReference type="ChEBI" id="CHEBI:137796"/>
    </reaction>
</comment>
<comment type="caution">
    <text evidence="4">The sequence shown here is derived from an EMBL/GenBank/DDBJ whole genome shotgun (WGS) entry which is preliminary data.</text>
</comment>
<feature type="domain" description="NADAR" evidence="3">
    <location>
        <begin position="46"/>
        <end position="183"/>
    </location>
</feature>
<protein>
    <submittedName>
        <fullName evidence="4">NADAR family protein</fullName>
    </submittedName>
</protein>
<sequence length="186" mass="21451">MLKIAFASRQALFFCHRTALLAHNRLTSAVTIFRFVEVFIVQKIHFYSVNDDYGSFSNFAPYSVRIKGKLWPTTEHFFQAQKFAGQPDEEKIRKAKTPVLAAQMGRDRRRPLRRDWDSVKISIMREALWAKFTQHQELRVELASTKDACLVEHTENDDYWGDGGDGKGKNMLGILLMELRAKLSAP</sequence>
<proteinExistence type="predicted"/>
<dbReference type="CDD" id="cd15457">
    <property type="entry name" value="NADAR"/>
    <property type="match status" value="1"/>
</dbReference>